<evidence type="ECO:0000256" key="1">
    <source>
        <dbReference type="SAM" id="Phobius"/>
    </source>
</evidence>
<sequence length="75" mass="8481">MIFVTGHVILLVAIATVSLGSVRLVAWSRAQRLRRLDSDYRAFAMISQAKRQVRRDAELELAVCALEVQWGVRRG</sequence>
<comment type="caution">
    <text evidence="2">The sequence shown here is derived from an EMBL/GenBank/DDBJ whole genome shotgun (WGS) entry which is preliminary data.</text>
</comment>
<organism evidence="2 3">
    <name type="scientific">Xanthomonas campestris pv. translucens</name>
    <dbReference type="NCBI Taxonomy" id="343"/>
    <lineage>
        <taxon>Bacteria</taxon>
        <taxon>Pseudomonadati</taxon>
        <taxon>Pseudomonadota</taxon>
        <taxon>Gammaproteobacteria</taxon>
        <taxon>Lysobacterales</taxon>
        <taxon>Lysobacteraceae</taxon>
        <taxon>Xanthomonas</taxon>
        <taxon>Xanthomonas translucens group</taxon>
    </lineage>
</organism>
<keyword evidence="1" id="KW-0472">Membrane</keyword>
<dbReference type="AlphaFoldDB" id="A0A109HDU0"/>
<accession>A0A109HDU0</accession>
<proteinExistence type="predicted"/>
<dbReference type="RefSeq" id="WP_060748829.1">
    <property type="nucleotide sequence ID" value="NZ_LNTA01000438.1"/>
</dbReference>
<evidence type="ECO:0000313" key="2">
    <source>
        <dbReference type="EMBL" id="KWV10289.1"/>
    </source>
</evidence>
<gene>
    <name evidence="2" type="ORF">ATB53_20935</name>
</gene>
<protein>
    <submittedName>
        <fullName evidence="2">Uncharacterized protein</fullName>
    </submittedName>
</protein>
<keyword evidence="1" id="KW-1133">Transmembrane helix</keyword>
<name>A0A109HDU0_XANCT</name>
<keyword evidence="1" id="KW-0812">Transmembrane</keyword>
<evidence type="ECO:0000313" key="3">
    <source>
        <dbReference type="Proteomes" id="UP000055854"/>
    </source>
</evidence>
<dbReference type="Proteomes" id="UP000055854">
    <property type="component" value="Unassembled WGS sequence"/>
</dbReference>
<feature type="transmembrane region" description="Helical" evidence="1">
    <location>
        <begin position="6"/>
        <end position="26"/>
    </location>
</feature>
<reference evidence="2 3" key="1">
    <citation type="submission" date="2015-11" db="EMBL/GenBank/DDBJ databases">
        <title>Long Read and Single Molecule DNA Sequencing Simplifies Genome Assembly and TAL Effector Gene Analysis of Xanthomonas translucens.</title>
        <authorList>
            <person name="Peng Z."/>
            <person name="Hu Y."/>
            <person name="Xie J."/>
            <person name="Potnis N."/>
            <person name="Akhunova A."/>
            <person name="Jones J."/>
            <person name="Liu Z."/>
            <person name="White F."/>
            <person name="Liu S."/>
        </authorList>
    </citation>
    <scope>NUCLEOTIDE SEQUENCE [LARGE SCALE GENOMIC DNA]</scope>
    <source>
        <strain evidence="2 3">B1</strain>
    </source>
</reference>
<dbReference type="EMBL" id="LNTA01000438">
    <property type="protein sequence ID" value="KWV10289.1"/>
    <property type="molecule type" value="Genomic_DNA"/>
</dbReference>